<feature type="transmembrane region" description="Helical" evidence="1">
    <location>
        <begin position="12"/>
        <end position="30"/>
    </location>
</feature>
<evidence type="ECO:0000256" key="1">
    <source>
        <dbReference type="SAM" id="Phobius"/>
    </source>
</evidence>
<protein>
    <submittedName>
        <fullName evidence="2">Hypothetical membrane protein</fullName>
    </submittedName>
</protein>
<dbReference type="HOGENOM" id="CLU_1843608_0_0_0"/>
<dbReference type="KEGG" id="atm:ANT_08570"/>
<gene>
    <name evidence="2" type="ordered locus">ANT_08570</name>
</gene>
<dbReference type="RefSeq" id="WP_013559283.1">
    <property type="nucleotide sequence ID" value="NC_014960.1"/>
</dbReference>
<evidence type="ECO:0000313" key="3">
    <source>
        <dbReference type="Proteomes" id="UP000008922"/>
    </source>
</evidence>
<evidence type="ECO:0000313" key="2">
    <source>
        <dbReference type="EMBL" id="BAJ62891.1"/>
    </source>
</evidence>
<feature type="transmembrane region" description="Helical" evidence="1">
    <location>
        <begin position="114"/>
        <end position="132"/>
    </location>
</feature>
<keyword evidence="1" id="KW-0472">Membrane</keyword>
<keyword evidence="3" id="KW-1185">Reference proteome</keyword>
<name>E8N377_ANATU</name>
<keyword evidence="1" id="KW-0812">Transmembrane</keyword>
<sequence length="143" mass="16598">MSYEPVVVETRRNPGCLIQLLWFAFIGWWLGQAWMIVAWLFMISILGIPIGIVMLNMLPKVIALREPAREVAVYRRADGTLVKSEVEPRQLPFLLRALYFILIGWWFSALWMEVAYLLCATIIGLPLGFWMFDRIPAVLTLRQ</sequence>
<dbReference type="eggNOG" id="COG3304">
    <property type="taxonomic scope" value="Bacteria"/>
</dbReference>
<dbReference type="STRING" id="926569.ANT_08570"/>
<dbReference type="InParanoid" id="E8N377"/>
<accession>E8N377</accession>
<dbReference type="OrthoDB" id="9790567at2"/>
<dbReference type="Proteomes" id="UP000008922">
    <property type="component" value="Chromosome"/>
</dbReference>
<dbReference type="AlphaFoldDB" id="E8N377"/>
<organism evidence="2 3">
    <name type="scientific">Anaerolinea thermophila (strain DSM 14523 / JCM 11388 / NBRC 100420 / UNI-1)</name>
    <dbReference type="NCBI Taxonomy" id="926569"/>
    <lineage>
        <taxon>Bacteria</taxon>
        <taxon>Bacillati</taxon>
        <taxon>Chloroflexota</taxon>
        <taxon>Anaerolineae</taxon>
        <taxon>Anaerolineales</taxon>
        <taxon>Anaerolineaceae</taxon>
        <taxon>Anaerolinea</taxon>
    </lineage>
</organism>
<reference evidence="2 3" key="1">
    <citation type="submission" date="2010-12" db="EMBL/GenBank/DDBJ databases">
        <title>Whole genome sequence of Anaerolinea thermophila UNI-1.</title>
        <authorList>
            <person name="Narita-Yamada S."/>
            <person name="Kishi E."/>
            <person name="Watanabe Y."/>
            <person name="Takasaki K."/>
            <person name="Ankai A."/>
            <person name="Oguchi A."/>
            <person name="Fukui S."/>
            <person name="Takahashi M."/>
            <person name="Yashiro I."/>
            <person name="Hosoyama A."/>
            <person name="Sekiguchi Y."/>
            <person name="Hanada S."/>
            <person name="Fujita N."/>
        </authorList>
    </citation>
    <scope>NUCLEOTIDE SEQUENCE [LARGE SCALE GENOMIC DNA]</scope>
    <source>
        <strain evidence="3">DSM 14523 / JCM 11388 / NBRC 100420 / UNI-1</strain>
    </source>
</reference>
<feature type="transmembrane region" description="Helical" evidence="1">
    <location>
        <begin position="91"/>
        <end position="108"/>
    </location>
</feature>
<dbReference type="EMBL" id="AP012029">
    <property type="protein sequence ID" value="BAJ62891.1"/>
    <property type="molecule type" value="Genomic_DNA"/>
</dbReference>
<proteinExistence type="predicted"/>
<keyword evidence="1" id="KW-1133">Transmembrane helix</keyword>
<feature type="transmembrane region" description="Helical" evidence="1">
    <location>
        <begin position="36"/>
        <end position="58"/>
    </location>
</feature>